<accession>A9WQC4</accession>
<dbReference type="KEGG" id="rsa:RSal33209_0830"/>
<dbReference type="Proteomes" id="UP000002007">
    <property type="component" value="Chromosome"/>
</dbReference>
<sequence length="346" mass="36398">MMRAAVCLGETMAVLSPDPAIPVKTANNFRCGVGGAESNVAMGLAALGMETAWVSRVGDDGFGHKILDTLADHQVNIASVQIDPHRPTGLYFKGEAAGPHATPVLYHRRGSAAAAMSAELLAEPAVAELLAGADLIHLSGITPALSSSCRELCASLLSAPRNGRIVSFDLNWHAQLWRDQDPSVLRDLANLADVVLLGEDEAQLAFGTGLESELRQLLPKPRTLVIKKGAESAVSLHRTADGSTRYEVSALRVELLELVGAGDSSAAGYLSGLMNGLDERSRLRRGHLAAACTLTVPGDRGPLPSEPLLSALLACSESEEDWTATLVHPDGITSPVAERLVKSGQQ</sequence>
<evidence type="ECO:0000313" key="7">
    <source>
        <dbReference type="EMBL" id="ABY22574.1"/>
    </source>
</evidence>
<dbReference type="AlphaFoldDB" id="A9WQC4"/>
<dbReference type="Pfam" id="PF00294">
    <property type="entry name" value="PfkB"/>
    <property type="match status" value="1"/>
</dbReference>
<dbReference type="eggNOG" id="COG0524">
    <property type="taxonomic scope" value="Bacteria"/>
</dbReference>
<keyword evidence="8" id="KW-1185">Reference proteome</keyword>
<dbReference type="EMBL" id="CP000910">
    <property type="protein sequence ID" value="ABY22574.1"/>
    <property type="molecule type" value="Genomic_DNA"/>
</dbReference>
<dbReference type="InterPro" id="IPR029056">
    <property type="entry name" value="Ribokinase-like"/>
</dbReference>
<evidence type="ECO:0000256" key="1">
    <source>
        <dbReference type="ARBA" id="ARBA00010688"/>
    </source>
</evidence>
<evidence type="ECO:0000256" key="3">
    <source>
        <dbReference type="ARBA" id="ARBA00022741"/>
    </source>
</evidence>
<evidence type="ECO:0000313" key="8">
    <source>
        <dbReference type="Proteomes" id="UP000002007"/>
    </source>
</evidence>
<evidence type="ECO:0000256" key="2">
    <source>
        <dbReference type="ARBA" id="ARBA00022679"/>
    </source>
</evidence>
<gene>
    <name evidence="7" type="ordered locus">RSal33209_0830</name>
</gene>
<keyword evidence="5" id="KW-0067">ATP-binding</keyword>
<dbReference type="GO" id="GO:0005524">
    <property type="term" value="F:ATP binding"/>
    <property type="evidence" value="ECO:0007669"/>
    <property type="project" value="UniProtKB-KW"/>
</dbReference>
<evidence type="ECO:0000256" key="4">
    <source>
        <dbReference type="ARBA" id="ARBA00022777"/>
    </source>
</evidence>
<keyword evidence="4 7" id="KW-0418">Kinase</keyword>
<evidence type="ECO:0000256" key="5">
    <source>
        <dbReference type="ARBA" id="ARBA00022840"/>
    </source>
</evidence>
<reference evidence="8" key="1">
    <citation type="journal article" date="2008" name="J. Bacteriol.">
        <title>Genome sequence of the fish pathogen Renibacterium salmoninarum suggests reductive evolution away from an environmental Arthrobacter ancestor.</title>
        <authorList>
            <person name="Wiens G.D."/>
            <person name="Rockey D.D."/>
            <person name="Wu Z."/>
            <person name="Chang J."/>
            <person name="Levy R."/>
            <person name="Crane S."/>
            <person name="Chen D.S."/>
            <person name="Capri G.R."/>
            <person name="Burnett J.R."/>
            <person name="Sudheesh P.S."/>
            <person name="Schipma M.J."/>
            <person name="Burd H."/>
            <person name="Bhattacharyya A."/>
            <person name="Rhodes L.D."/>
            <person name="Kaul R."/>
            <person name="Strom M.S."/>
        </authorList>
    </citation>
    <scope>NUCLEOTIDE SEQUENCE [LARGE SCALE GENOMIC DNA]</scope>
    <source>
        <strain evidence="8">ATCC 33209 / DSM 20767 / JCM 11484 / NBRC 15589 / NCIMB 2235</strain>
    </source>
</reference>
<keyword evidence="2 7" id="KW-0808">Transferase</keyword>
<name>A9WQC4_RENSM</name>
<evidence type="ECO:0000259" key="6">
    <source>
        <dbReference type="Pfam" id="PF00294"/>
    </source>
</evidence>
<dbReference type="SUPFAM" id="SSF53613">
    <property type="entry name" value="Ribokinase-like"/>
    <property type="match status" value="1"/>
</dbReference>
<protein>
    <submittedName>
        <fullName evidence="7">2-dehydro-3-deoxygluconokinase</fullName>
        <ecNumber evidence="7">2.7.1.45</ecNumber>
    </submittedName>
</protein>
<comment type="similarity">
    <text evidence="1">Belongs to the carbohydrate kinase PfkB family.</text>
</comment>
<dbReference type="PANTHER" id="PTHR43085">
    <property type="entry name" value="HEXOKINASE FAMILY MEMBER"/>
    <property type="match status" value="1"/>
</dbReference>
<dbReference type="STRING" id="288705.RSal33209_0830"/>
<dbReference type="Gene3D" id="3.40.1190.20">
    <property type="match status" value="1"/>
</dbReference>
<dbReference type="HOGENOM" id="CLU_027634_6_0_11"/>
<dbReference type="InterPro" id="IPR011611">
    <property type="entry name" value="PfkB_dom"/>
</dbReference>
<dbReference type="PANTHER" id="PTHR43085:SF1">
    <property type="entry name" value="PSEUDOURIDINE KINASE-RELATED"/>
    <property type="match status" value="1"/>
</dbReference>
<dbReference type="GO" id="GO:0008673">
    <property type="term" value="F:2-dehydro-3-deoxygluconokinase activity"/>
    <property type="evidence" value="ECO:0007669"/>
    <property type="project" value="UniProtKB-EC"/>
</dbReference>
<dbReference type="InterPro" id="IPR050306">
    <property type="entry name" value="PfkB_Carbo_kinase"/>
</dbReference>
<organism evidence="7 8">
    <name type="scientific">Renibacterium salmoninarum (strain ATCC 33209 / DSM 20767 / JCM 11484 / NBRC 15589 / NCIMB 2235)</name>
    <dbReference type="NCBI Taxonomy" id="288705"/>
    <lineage>
        <taxon>Bacteria</taxon>
        <taxon>Bacillati</taxon>
        <taxon>Actinomycetota</taxon>
        <taxon>Actinomycetes</taxon>
        <taxon>Micrococcales</taxon>
        <taxon>Micrococcaceae</taxon>
        <taxon>Renibacterium</taxon>
    </lineage>
</organism>
<proteinExistence type="inferred from homology"/>
<keyword evidence="3" id="KW-0547">Nucleotide-binding</keyword>
<dbReference type="EC" id="2.7.1.45" evidence="7"/>
<feature type="domain" description="Carbohydrate kinase PfkB" evidence="6">
    <location>
        <begin position="3"/>
        <end position="305"/>
    </location>
</feature>
<dbReference type="CDD" id="cd01166">
    <property type="entry name" value="KdgK"/>
    <property type="match status" value="1"/>
</dbReference>